<sequence length="234" mass="25312">MPPVPPSKRRKVDDVPSDDEELSADEGSLSGDDGDDSGSDGSPNTDTEITNAKGQKSRKTMKRKRRATSPSRFGATLEELLDTKAPAGVAAPLSLKPGVSRRQKEEKLERGAQKILDVEKKEREEKSRIRDVIGGWGMEGERALRKVAQRGVITLFNAIQQSQMTAEEASAAARKGRGTGKPSLPAPDPDRNDKTKNPLKKPNPLGKGKEDRNTGMDQDSFLDLIRAGGVVSKS</sequence>
<evidence type="ECO:0000313" key="3">
    <source>
        <dbReference type="EMBL" id="KIJ45526.1"/>
    </source>
</evidence>
<evidence type="ECO:0000256" key="1">
    <source>
        <dbReference type="ARBA" id="ARBA00007462"/>
    </source>
</evidence>
<keyword evidence="4" id="KW-1185">Reference proteome</keyword>
<feature type="region of interest" description="Disordered" evidence="2">
    <location>
        <begin position="160"/>
        <end position="221"/>
    </location>
</feature>
<dbReference type="PANTHER" id="PTHR13245:SF14">
    <property type="entry name" value="RRP15-LIKE PROTEIN"/>
    <property type="match status" value="1"/>
</dbReference>
<gene>
    <name evidence="3" type="ORF">M422DRAFT_166143</name>
</gene>
<dbReference type="Pfam" id="PF07890">
    <property type="entry name" value="Rrp15p"/>
    <property type="match status" value="1"/>
</dbReference>
<dbReference type="AlphaFoldDB" id="A0A0C9W368"/>
<reference evidence="3 4" key="1">
    <citation type="submission" date="2014-06" db="EMBL/GenBank/DDBJ databases">
        <title>Evolutionary Origins and Diversification of the Mycorrhizal Mutualists.</title>
        <authorList>
            <consortium name="DOE Joint Genome Institute"/>
            <consortium name="Mycorrhizal Genomics Consortium"/>
            <person name="Kohler A."/>
            <person name="Kuo A."/>
            <person name="Nagy L.G."/>
            <person name="Floudas D."/>
            <person name="Copeland A."/>
            <person name="Barry K.W."/>
            <person name="Cichocki N."/>
            <person name="Veneault-Fourrey C."/>
            <person name="LaButti K."/>
            <person name="Lindquist E.A."/>
            <person name="Lipzen A."/>
            <person name="Lundell T."/>
            <person name="Morin E."/>
            <person name="Murat C."/>
            <person name="Riley R."/>
            <person name="Ohm R."/>
            <person name="Sun H."/>
            <person name="Tunlid A."/>
            <person name="Henrissat B."/>
            <person name="Grigoriev I.V."/>
            <person name="Hibbett D.S."/>
            <person name="Martin F."/>
        </authorList>
    </citation>
    <scope>NUCLEOTIDE SEQUENCE [LARGE SCALE GENOMIC DNA]</scope>
    <source>
        <strain evidence="3 4">SS14</strain>
    </source>
</reference>
<accession>A0A0C9W368</accession>
<dbReference type="Proteomes" id="UP000054279">
    <property type="component" value="Unassembled WGS sequence"/>
</dbReference>
<dbReference type="InterPro" id="IPR012459">
    <property type="entry name" value="Rrp15"/>
</dbReference>
<dbReference type="GO" id="GO:0000470">
    <property type="term" value="P:maturation of LSU-rRNA"/>
    <property type="evidence" value="ECO:0007669"/>
    <property type="project" value="TreeGrafter"/>
</dbReference>
<name>A0A0C9W368_SPHS4</name>
<organism evidence="3 4">
    <name type="scientific">Sphaerobolus stellatus (strain SS14)</name>
    <dbReference type="NCBI Taxonomy" id="990650"/>
    <lineage>
        <taxon>Eukaryota</taxon>
        <taxon>Fungi</taxon>
        <taxon>Dikarya</taxon>
        <taxon>Basidiomycota</taxon>
        <taxon>Agaricomycotina</taxon>
        <taxon>Agaricomycetes</taxon>
        <taxon>Phallomycetidae</taxon>
        <taxon>Geastrales</taxon>
        <taxon>Sphaerobolaceae</taxon>
        <taxon>Sphaerobolus</taxon>
    </lineage>
</organism>
<evidence type="ECO:0008006" key="5">
    <source>
        <dbReference type="Google" id="ProtNLM"/>
    </source>
</evidence>
<proteinExistence type="inferred from homology"/>
<dbReference type="EMBL" id="KN837111">
    <property type="protein sequence ID" value="KIJ45526.1"/>
    <property type="molecule type" value="Genomic_DNA"/>
</dbReference>
<protein>
    <recommendedName>
        <fullName evidence="5">Rrp15p-domain-containing protein</fullName>
    </recommendedName>
</protein>
<dbReference type="HOGENOM" id="CLU_088030_0_0_1"/>
<dbReference type="GO" id="GO:0030687">
    <property type="term" value="C:preribosome, large subunit precursor"/>
    <property type="evidence" value="ECO:0007669"/>
    <property type="project" value="TreeGrafter"/>
</dbReference>
<comment type="similarity">
    <text evidence="1">Belongs to the RRP15 family.</text>
</comment>
<feature type="compositionally biased region" description="Acidic residues" evidence="2">
    <location>
        <begin position="15"/>
        <end position="24"/>
    </location>
</feature>
<evidence type="ECO:0000313" key="4">
    <source>
        <dbReference type="Proteomes" id="UP000054279"/>
    </source>
</evidence>
<evidence type="ECO:0000256" key="2">
    <source>
        <dbReference type="SAM" id="MobiDB-lite"/>
    </source>
</evidence>
<feature type="compositionally biased region" description="Polar residues" evidence="2">
    <location>
        <begin position="43"/>
        <end position="54"/>
    </location>
</feature>
<dbReference type="OrthoDB" id="20949at2759"/>
<feature type="region of interest" description="Disordered" evidence="2">
    <location>
        <begin position="1"/>
        <end position="78"/>
    </location>
</feature>
<feature type="compositionally biased region" description="Basic residues" evidence="2">
    <location>
        <begin position="55"/>
        <end position="67"/>
    </location>
</feature>
<dbReference type="GO" id="GO:0000460">
    <property type="term" value="P:maturation of 5.8S rRNA"/>
    <property type="evidence" value="ECO:0007669"/>
    <property type="project" value="TreeGrafter"/>
</dbReference>
<dbReference type="PANTHER" id="PTHR13245">
    <property type="entry name" value="RRP15-LIKE PROTEIN"/>
    <property type="match status" value="1"/>
</dbReference>